<dbReference type="GO" id="GO:0099559">
    <property type="term" value="P:maintenance of alignment of postsynaptic density and presynaptic active zone"/>
    <property type="evidence" value="ECO:0007669"/>
    <property type="project" value="UniProtKB-ARBA"/>
</dbReference>
<feature type="compositionally biased region" description="Polar residues" evidence="16">
    <location>
        <begin position="333"/>
        <end position="343"/>
    </location>
</feature>
<comment type="caution">
    <text evidence="19">The sequence shown here is derived from an EMBL/GenBank/DDBJ whole genome shotgun (WGS) entry which is preliminary data.</text>
</comment>
<dbReference type="PROSITE" id="PS50026">
    <property type="entry name" value="EGF_3"/>
    <property type="match status" value="2"/>
</dbReference>
<feature type="region of interest" description="Disordered" evidence="16">
    <location>
        <begin position="586"/>
        <end position="634"/>
    </location>
</feature>
<dbReference type="Pfam" id="PF25023">
    <property type="entry name" value="TEN_YD-shell"/>
    <property type="match status" value="1"/>
</dbReference>
<dbReference type="Gene3D" id="2.10.25.10">
    <property type="entry name" value="Laminin"/>
    <property type="match status" value="6"/>
</dbReference>
<feature type="disulfide bond" evidence="15">
    <location>
        <begin position="1283"/>
        <end position="1292"/>
    </location>
</feature>
<dbReference type="Pfam" id="PF25020">
    <property type="entry name" value="TTR_TEN1-4"/>
    <property type="match status" value="1"/>
</dbReference>
<feature type="compositionally biased region" description="Low complexity" evidence="16">
    <location>
        <begin position="68"/>
        <end position="79"/>
    </location>
</feature>
<dbReference type="Gene3D" id="2.180.10.10">
    <property type="entry name" value="RHS repeat-associated core"/>
    <property type="match status" value="2"/>
</dbReference>
<organism evidence="19 20">
    <name type="scientific">Daphnia sinensis</name>
    <dbReference type="NCBI Taxonomy" id="1820382"/>
    <lineage>
        <taxon>Eukaryota</taxon>
        <taxon>Metazoa</taxon>
        <taxon>Ecdysozoa</taxon>
        <taxon>Arthropoda</taxon>
        <taxon>Crustacea</taxon>
        <taxon>Branchiopoda</taxon>
        <taxon>Diplostraca</taxon>
        <taxon>Cladocera</taxon>
        <taxon>Anomopoda</taxon>
        <taxon>Daphniidae</taxon>
        <taxon>Daphnia</taxon>
        <taxon>Daphnia similis group</taxon>
    </lineage>
</organism>
<dbReference type="GO" id="GO:2000331">
    <property type="term" value="P:regulation of terminal button organization"/>
    <property type="evidence" value="ECO:0007669"/>
    <property type="project" value="UniProtKB-ARBA"/>
</dbReference>
<dbReference type="InterPro" id="IPR000742">
    <property type="entry name" value="EGF"/>
</dbReference>
<dbReference type="EMBL" id="WJBH02000006">
    <property type="protein sequence ID" value="KAI9557538.1"/>
    <property type="molecule type" value="Genomic_DNA"/>
</dbReference>
<dbReference type="GO" id="GO:0051124">
    <property type="term" value="P:synaptic assembly at neuromuscular junction"/>
    <property type="evidence" value="ECO:0007669"/>
    <property type="project" value="UniProtKB-ARBA"/>
</dbReference>
<comment type="similarity">
    <text evidence="3">Belongs to the tenascin family. Teneurin subfamily.</text>
</comment>
<feature type="transmembrane region" description="Helical" evidence="17">
    <location>
        <begin position="405"/>
        <end position="428"/>
    </location>
</feature>
<dbReference type="Pfam" id="PF25021">
    <property type="entry name" value="TEN_NHL"/>
    <property type="match status" value="1"/>
</dbReference>
<keyword evidence="6" id="KW-0771">Synaptosome</keyword>
<dbReference type="Gene3D" id="2.120.10.30">
    <property type="entry name" value="TolB, C-terminal domain"/>
    <property type="match status" value="2"/>
</dbReference>
<keyword evidence="5 15" id="KW-0245">EGF-like domain</keyword>
<keyword evidence="7 17" id="KW-0812">Transmembrane</keyword>
<evidence type="ECO:0000256" key="17">
    <source>
        <dbReference type="SAM" id="Phobius"/>
    </source>
</evidence>
<dbReference type="InterPro" id="IPR028916">
    <property type="entry name" value="Tox-GHH_dom"/>
</dbReference>
<evidence type="ECO:0000256" key="4">
    <source>
        <dbReference type="ARBA" id="ARBA00022475"/>
    </source>
</evidence>
<dbReference type="GO" id="GO:0001941">
    <property type="term" value="P:postsynaptic membrane organization"/>
    <property type="evidence" value="ECO:0007669"/>
    <property type="project" value="UniProtKB-ARBA"/>
</dbReference>
<feature type="domain" description="EGF-like" evidence="18">
    <location>
        <begin position="1257"/>
        <end position="1293"/>
    </location>
</feature>
<keyword evidence="4" id="KW-1003">Cell membrane</keyword>
<dbReference type="InterPro" id="IPR011042">
    <property type="entry name" value="6-blade_b-propeller_TolB-like"/>
</dbReference>
<evidence type="ECO:0000313" key="19">
    <source>
        <dbReference type="EMBL" id="KAI9557538.1"/>
    </source>
</evidence>
<reference evidence="19 20" key="1">
    <citation type="submission" date="2022-05" db="EMBL/GenBank/DDBJ databases">
        <title>A multi-omics perspective on studying reproductive biology in Daphnia sinensis.</title>
        <authorList>
            <person name="Jia J."/>
        </authorList>
    </citation>
    <scope>NUCLEOTIDE SEQUENCE [LARGE SCALE GENOMIC DNA]</scope>
    <source>
        <strain evidence="19 20">WSL</strain>
    </source>
</reference>
<feature type="compositionally biased region" description="Low complexity" evidence="16">
    <location>
        <begin position="91"/>
        <end position="115"/>
    </location>
</feature>
<evidence type="ECO:0000256" key="6">
    <source>
        <dbReference type="ARBA" id="ARBA00022599"/>
    </source>
</evidence>
<evidence type="ECO:0000256" key="3">
    <source>
        <dbReference type="ARBA" id="ARBA00009385"/>
    </source>
</evidence>
<dbReference type="InterPro" id="IPR056823">
    <property type="entry name" value="TEN-like_YD-shell"/>
</dbReference>
<feature type="compositionally biased region" description="Basic and acidic residues" evidence="16">
    <location>
        <begin position="592"/>
        <end position="601"/>
    </location>
</feature>
<feature type="region of interest" description="Disordered" evidence="16">
    <location>
        <begin position="859"/>
        <end position="879"/>
    </location>
</feature>
<dbReference type="InterPro" id="IPR056822">
    <property type="entry name" value="TEN_NHL"/>
</dbReference>
<feature type="compositionally biased region" description="Low complexity" evidence="16">
    <location>
        <begin position="344"/>
        <end position="354"/>
    </location>
</feature>
<feature type="domain" description="EGF-like" evidence="18">
    <location>
        <begin position="1460"/>
        <end position="1496"/>
    </location>
</feature>
<dbReference type="CDD" id="cd00054">
    <property type="entry name" value="EGF_CA"/>
    <property type="match status" value="1"/>
</dbReference>
<feature type="region of interest" description="Disordered" evidence="16">
    <location>
        <begin position="325"/>
        <end position="356"/>
    </location>
</feature>
<feature type="compositionally biased region" description="Low complexity" evidence="16">
    <location>
        <begin position="221"/>
        <end position="239"/>
    </location>
</feature>
<evidence type="ECO:0000256" key="10">
    <source>
        <dbReference type="ARBA" id="ARBA00022989"/>
    </source>
</evidence>
<evidence type="ECO:0000256" key="1">
    <source>
        <dbReference type="ARBA" id="ARBA00004167"/>
    </source>
</evidence>
<comment type="subcellular location">
    <subcellularLocation>
        <location evidence="2">Cell membrane</location>
    </subcellularLocation>
    <subcellularLocation>
        <location evidence="1">Membrane</location>
        <topology evidence="1">Single-pass membrane protein</topology>
    </subcellularLocation>
    <subcellularLocation>
        <location evidence="13">Synapse</location>
        <location evidence="13">Synaptosome</location>
    </subcellularLocation>
</comment>
<dbReference type="Pfam" id="PF15636">
    <property type="entry name" value="Tox-GHH"/>
    <property type="match status" value="1"/>
</dbReference>
<dbReference type="InterPro" id="IPR056820">
    <property type="entry name" value="TEN_TTR-like"/>
</dbReference>
<keyword evidence="9" id="KW-0524">Neurogenesis</keyword>
<feature type="region of interest" description="Disordered" evidence="16">
    <location>
        <begin position="189"/>
        <end position="242"/>
    </location>
</feature>
<feature type="region of interest" description="Disordered" evidence="16">
    <location>
        <begin position="21"/>
        <end position="144"/>
    </location>
</feature>
<dbReference type="GO" id="GO:0048513">
    <property type="term" value="P:animal organ development"/>
    <property type="evidence" value="ECO:0007669"/>
    <property type="project" value="UniProtKB-ARBA"/>
</dbReference>
<dbReference type="GO" id="GO:0034110">
    <property type="term" value="P:regulation of homotypic cell-cell adhesion"/>
    <property type="evidence" value="ECO:0007669"/>
    <property type="project" value="UniProtKB-ARBA"/>
</dbReference>
<dbReference type="GO" id="GO:0048499">
    <property type="term" value="P:synaptic vesicle membrane organization"/>
    <property type="evidence" value="ECO:0007669"/>
    <property type="project" value="UniProtKB-ARBA"/>
</dbReference>
<dbReference type="GO" id="GO:0042803">
    <property type="term" value="F:protein homodimerization activity"/>
    <property type="evidence" value="ECO:0007669"/>
    <property type="project" value="UniProtKB-ARBA"/>
</dbReference>
<dbReference type="Pfam" id="PF25024">
    <property type="entry name" value="EGF_TEN"/>
    <property type="match status" value="1"/>
</dbReference>
<evidence type="ECO:0000256" key="2">
    <source>
        <dbReference type="ARBA" id="ARBA00004236"/>
    </source>
</evidence>
<feature type="region of interest" description="Disordered" evidence="16">
    <location>
        <begin position="3452"/>
        <end position="3477"/>
    </location>
</feature>
<evidence type="ECO:0000256" key="9">
    <source>
        <dbReference type="ARBA" id="ARBA00022902"/>
    </source>
</evidence>
<dbReference type="GO" id="GO:0043005">
    <property type="term" value="C:neuron projection"/>
    <property type="evidence" value="ECO:0007669"/>
    <property type="project" value="UniProtKB-KW"/>
</dbReference>
<dbReference type="GO" id="GO:0043025">
    <property type="term" value="C:neuronal cell body"/>
    <property type="evidence" value="ECO:0007669"/>
    <property type="project" value="UniProtKB-ARBA"/>
</dbReference>
<dbReference type="GO" id="GO:0034116">
    <property type="term" value="P:positive regulation of heterotypic cell-cell adhesion"/>
    <property type="evidence" value="ECO:0007669"/>
    <property type="project" value="UniProtKB-ARBA"/>
</dbReference>
<feature type="compositionally biased region" description="Basic residues" evidence="16">
    <location>
        <begin position="3457"/>
        <end position="3471"/>
    </location>
</feature>
<keyword evidence="6" id="KW-0770">Synapse</keyword>
<dbReference type="Pfam" id="PF24329">
    <property type="entry name" value="FN-plug_TEN1-4"/>
    <property type="match status" value="1"/>
</dbReference>
<dbReference type="GO" id="GO:0097090">
    <property type="term" value="P:presynaptic membrane organization"/>
    <property type="evidence" value="ECO:0007669"/>
    <property type="project" value="UniProtKB-ARBA"/>
</dbReference>
<dbReference type="InterPro" id="IPR051216">
    <property type="entry name" value="Teneurin"/>
</dbReference>
<dbReference type="SUPFAM" id="SSF49464">
    <property type="entry name" value="Carboxypeptidase regulatory domain-like"/>
    <property type="match status" value="1"/>
</dbReference>
<dbReference type="Proteomes" id="UP000820818">
    <property type="component" value="Linkage Group LG6"/>
</dbReference>
<dbReference type="Pfam" id="PF23093">
    <property type="entry name" value="GBD_Tenm3"/>
    <property type="match status" value="1"/>
</dbReference>
<evidence type="ECO:0000256" key="15">
    <source>
        <dbReference type="PROSITE-ProRule" id="PRU00076"/>
    </source>
</evidence>
<keyword evidence="10 17" id="KW-1133">Transmembrane helix</keyword>
<evidence type="ECO:0000256" key="14">
    <source>
        <dbReference type="ARBA" id="ARBA00084038"/>
    </source>
</evidence>
<feature type="region of interest" description="Disordered" evidence="16">
    <location>
        <begin position="772"/>
        <end position="844"/>
    </location>
</feature>
<evidence type="ECO:0000256" key="7">
    <source>
        <dbReference type="ARBA" id="ARBA00022692"/>
    </source>
</evidence>
<comment type="caution">
    <text evidence="15">Lacks conserved residue(s) required for the propagation of feature annotation.</text>
</comment>
<evidence type="ECO:0000313" key="20">
    <source>
        <dbReference type="Proteomes" id="UP000820818"/>
    </source>
</evidence>
<dbReference type="PANTHER" id="PTHR11219">
    <property type="entry name" value="TENEURIN AND N-ACETYLGLUCOSAMINE-1-PHOSPHODIESTER ALPHA-N-ACETYLGLUCOSAMINIDASE"/>
    <property type="match status" value="1"/>
</dbReference>
<feature type="compositionally biased region" description="Basic and acidic residues" evidence="16">
    <location>
        <begin position="615"/>
        <end position="634"/>
    </location>
</feature>
<keyword evidence="20" id="KW-1185">Reference proteome</keyword>
<feature type="compositionally biased region" description="Polar residues" evidence="16">
    <location>
        <begin position="34"/>
        <end position="49"/>
    </location>
</feature>
<evidence type="ECO:0000256" key="16">
    <source>
        <dbReference type="SAM" id="MobiDB-lite"/>
    </source>
</evidence>
<dbReference type="SMART" id="SM00181">
    <property type="entry name" value="EGF"/>
    <property type="match status" value="8"/>
</dbReference>
<feature type="compositionally biased region" description="Polar residues" evidence="16">
    <location>
        <begin position="131"/>
        <end position="144"/>
    </location>
</feature>
<dbReference type="GO" id="GO:0016200">
    <property type="term" value="P:synaptic target attraction"/>
    <property type="evidence" value="ECO:0007669"/>
    <property type="project" value="UniProtKB-ARBA"/>
</dbReference>
<evidence type="ECO:0000256" key="8">
    <source>
        <dbReference type="ARBA" id="ARBA00022737"/>
    </source>
</evidence>
<keyword evidence="11 17" id="KW-0472">Membrane</keyword>
<feature type="compositionally biased region" description="Basic and acidic residues" evidence="16">
    <location>
        <begin position="551"/>
        <end position="562"/>
    </location>
</feature>
<dbReference type="FunFam" id="2.10.25.10:FF:000721">
    <property type="entry name" value="Odd Oz/ten-m (Odz2), mRNA protein"/>
    <property type="match status" value="1"/>
</dbReference>
<dbReference type="PROSITE" id="PS01186">
    <property type="entry name" value="EGF_2"/>
    <property type="match status" value="4"/>
</dbReference>
<keyword evidence="12 15" id="KW-1015">Disulfide bond</keyword>
<proteinExistence type="inferred from homology"/>
<dbReference type="GO" id="GO:0040017">
    <property type="term" value="P:positive regulation of locomotion"/>
    <property type="evidence" value="ECO:0007669"/>
    <property type="project" value="UniProtKB-ARBA"/>
</dbReference>
<dbReference type="SUPFAM" id="SSF101898">
    <property type="entry name" value="NHL repeat"/>
    <property type="match status" value="1"/>
</dbReference>
<sequence>MSSRRQAVDKLDRTITRLYTYLSGSEEGEDANDVASSTANHLASPSHAMQQQPQRGRRSHQQPPQPPQRSSNNNNFQSQQHHHHVHHQEPEYQQPYAYPPAHAHPFNPSSQQQHFSGGGGPLVAGTGNSLGGSTPTSNNSSDHASEITFTESELALTHQGTLPISGNVGLLVLDDEDEEDHNLDDHIAGQHQQQQYQTPPSRGTNSSSMGRLNGRQMGHPSSTGMTTLVSSSSSSSGSTYPHRTGLMMAQQHVPHYQLPPTPPHHPMHAHLSGYGVQHPHHVANNSFSTKDVMDNEMDSDPATLLKQAPSSSKFIPADLPKNSTLDYKHNLAGSPTKSNNDMKQQQLQQQQQQQPDRCLLRMSGVRPQSSLFSPTSPHSRNVMGGVGGLRKSLSFSSRCSWKCTAILLMLTSAVLAAAVAYLTAAHFVNWPPQPAKSHAVLVDGGVDSNGYLTTVVDGVNGSVAGSGNSIGNHGGNNALASILVRLSQQEQSQLVRLARLVAFHQRRRRHSALVPTLPTTNAVHPFSYPASPLRVVHGRRMKRDVAATGQPKKEERHDNQNDKEEDDDDLIWEMLRDWIAQEQRMMAADQPPSERPRHNEETPAGEDVGAFESSGDNKEESAIVSKEKKRSEKMVAIEPSEKKERVDDLVPSEMAAAESLILLPTATPSPRPAVGGPISAPQQRDEPTTQRLQPSSIITPVGWPDSSFNRTGSTAVVGGGHLLLLTEKENEDDVVDVTSTEFAYDDHVVEIVQLDPFGAVIPVPAPQLRHEEQLTSPRAQQHQPPPPPPPPPPMNKTTSNSAVDVIADSPSHPSNGGDNELKLLHEPLSPPHALLGDPPLPADDEVVSTIQPEYDDVARLGPTEADGGPTTAAAPPSGSPALLHTLVEIGHRLNANVSQPMPLNVTNDTLPPDADEIEPDPSVNATWPLVMVPLAGPLAEAAEANGLAMDSSHPSILSVSLAGNISEELLSPWAPPDVISYRGRVVQQSAAILTPESSTVVDVDKAGCDCQCPSSDALVTTIGPDPLPTDALPTSLFITQSVPEPVPLSCPPPPACIMTEALTSTTTTAKPIVPTEATTTTATTPTTTKMIPPILILEGSNTFPARSFPPDGTTFAQVTLGDKISNVIPPYSYWNMQFYHSEAAYVRFELGLPRSASLGLYGRRNALPTHTHYDMLHIISGYKSRARRASTSLVQKEVLHYMEPGHWFVSLYNDDGDPQEATCLISLARDMTLSCPRGCNGNGECILGRCQCKSGFGGDDCSESVCPVLCSGRGDYINGQCQCNPGWKGRECSLKHDECEVPDCSGHGKCSGGKCLCGRGFKGEFCDIVDCPHPTCSDHGFCVDGTCLCKKGWKGPDCALVDSDAMQCLPDCSGAQGTFSLELHKCVCASGWTGDDCSKSACGINCGGHGRCEASACVCDPGWTGEFCQERLCDSRCNEHGQCKNGTCLCVTGWNGKHCTLEGCPRDCSKRGQCKSTEGSGWSCRCDKGWEGPDCSIPLELECDDGKDNDKDGLLDCEDSDCCASRHCKKSPFCVTAPKPIDILLRKQPPAVTASFYERMKFLIEEGSLQSYAKQDAFNESRSAVVRGKVVAASGLGLFGVRVSSSNPLEGFTLTRDDGWFDLMVNGGGSVVIHFGRTPFRPTSRTVNVPWNEVIILDVVTMKTEDVSTAPAVSVLCEAHDYDAMRPVVLATWKHGFQGSCPAQSAILAESQVVQESLEVPGTGAHLVYHSSRSAGYLSTIQLQLTPDVIPPSLSRIHLKITIEGVLFEKLFEADPGIKYTYAWNRFNVYRQRVYGVTTATVKVGYEYTTCPDVLWEVQTTKLSGHDMSISDIGGWNLDIHHRYNFHEGILQKGDGSNMYLRYRPEVLRTVMGDGHQRPLECSSNACEGPAVKQRVLAPVALTASPDGSIYVGDFNLIRRIGTDGNVKTLLRLNATRVSYRYHMALSPVDNVLYLSDPEAHQIIRVRNMNDYNDPERNWEPVIGSGERCLPGDEFNCGDGGLAREAKLAYPKGVAVAADGTVYFADGTNIRAVDKDGIISTIVGNHQHRTHWNPMPCEGTLPLGEVRLRWPTEIAINPLDGALHIIDDHMIVRLTSDGRMKIVAGKPLHCPASPTTDSVDLATQAGLVMPQSLAFGPNGDLYVAESDSQRINRVRRIGTDGRIITVAGAESKCNCLDSGCNCYDEERHLATASRFNTISAIAVSPDGVLHICDQANYRLRAVTSSLPTETGTSSTTSFDIYSPETQEIYVFNRFGQHVATKSMVTGRNIYLFGYNVNTSNGKVSTVTDSAGNKIFLLRDYSNQVTSIENTRGHKCRLRMSRTRLLQEFSTPEGRNVTFDYHGSTGLLKSRVDSGRGQGVSYQYDDNGRLISAISPTGEIVKLTFDLSLKGASVQVVHGNRSPVVYFIKPGWSVSKKIGQAEEVVSMQPDRSVVILTPYGHLTATETSPYGAVLGESDSSLAETFPVPAKQKVEIGGELVSRLEWRYFVRRRRAEKKDFVQLGKRMRVNGENLLTVEYDKESLSEAVFMEDRAVELLNITYDDMSRPVSWTPGRSSSFAGVEVSYDRFGQLAMWRQGDLSESYNYDRSGRLAEVVFADGSKLIYSFRDAFATLPSQLTTERGHTFLLHHNNIGALQSVTTPRGHIHSFGLQMVPGGTKFLYHSPASRQPFQLLLDDQGRVQSKLYPAGARIVYIYDDESRLAKIISGVAETSLDYYSETGLLKTAEVKERPGYEVRNEFKYHGGLVKEERTKFGSKTGLDNARTRCKYDGNGRLALIETELNGRELPPHAFSYNQNLGLLEGVNDLRVYRNAFNRTVIQDSTKHYFRISDRDQHGRTAMALINIKGYDAFKFELDFDVRGRVRHRRITIGQKLFNYNVTYNAEGGLLQVQHQSQGFSSSAGSLAGAGGRSYTYTYDDNGNILTMSNGEQAKISLVYDAGDRVSSFGEGQTVTYDSRGFVVRRGGLKLAYNDRGQLSYASNDAGSSKFRVWYNYDYRGRLSVWRDDKGNVTQFFYTNPLKPQLLTLLHWPKESRTLRMYYDVNDHLIAVESPEQRWYVASDETGTPLVVFNVHGSVIKLMERTPFGSTVLDTESGIYIGVDFRGGILSPHTGMVHFGGRVYDPSIAQWLTPEWEHLVSRLKNPQDIFVYRFHGNDPISVERETRYMTSLDDWLQLFGYSWNNIVGAEYSSAAAFNQISEMDTKNAVGHFGVISGLRCLTENVQNGFSVLSFVPPPKLRSGGELRRNPLPGIAYRKPALGEGILLSRSGGRVAVTLLPDSQGSSSGILQDVLGSVLGDSSTTHWLDIRTGTGQQEIFYFVKESLAKLRDDQEDLKRLSGQFNITLVENPAEQGGGSELRLANADLSVSISYGVEVEAARQRILRTSHRRAVEAAWLREKQLVESGLPGQQVDWSVEERVELMTSGRVDGFVGSDLHSIYDYPQLADDASNIIFRRDDTKRKRRKSHRLSARQQRRGLSQH</sequence>
<evidence type="ECO:0000256" key="12">
    <source>
        <dbReference type="ARBA" id="ARBA00023157"/>
    </source>
</evidence>
<dbReference type="InterPro" id="IPR057627">
    <property type="entry name" value="FN-plug_TEN1-4"/>
</dbReference>
<feature type="region of interest" description="Disordered" evidence="16">
    <location>
        <begin position="535"/>
        <end position="569"/>
    </location>
</feature>
<evidence type="ECO:0000256" key="11">
    <source>
        <dbReference type="ARBA" id="ARBA00023136"/>
    </source>
</evidence>
<feature type="region of interest" description="Disordered" evidence="16">
    <location>
        <begin position="665"/>
        <end position="691"/>
    </location>
</feature>
<dbReference type="PANTHER" id="PTHR11219:SF72">
    <property type="entry name" value="TENEURIN-M"/>
    <property type="match status" value="1"/>
</dbReference>
<feature type="disulfide bond" evidence="15">
    <location>
        <begin position="1464"/>
        <end position="1474"/>
    </location>
</feature>
<dbReference type="FunFam" id="2.120.10.30:FF:000033">
    <property type="entry name" value="teneurin-a isoform X3"/>
    <property type="match status" value="1"/>
</dbReference>
<protein>
    <recommendedName>
        <fullName evidence="14">Tenascin-like protein</fullName>
    </recommendedName>
</protein>
<dbReference type="InterPro" id="IPR008969">
    <property type="entry name" value="CarboxyPept-like_regulatory"/>
</dbReference>
<dbReference type="FunFam" id="2.10.25.10:FF:000021">
    <property type="entry name" value="Teneurin transmembrane protein 2"/>
    <property type="match status" value="2"/>
</dbReference>
<accession>A0AAD5LH18</accession>
<feature type="compositionally biased region" description="Pro residues" evidence="16">
    <location>
        <begin position="783"/>
        <end position="794"/>
    </location>
</feature>
<feature type="compositionally biased region" description="Polar residues" evidence="16">
    <location>
        <begin position="198"/>
        <end position="210"/>
    </location>
</feature>
<name>A0AAD5LH18_9CRUS</name>
<gene>
    <name evidence="19" type="ORF">GHT06_017366</name>
</gene>
<dbReference type="InterPro" id="IPR057629">
    <property type="entry name" value="Teneurin1-4_GBD"/>
</dbReference>
<feature type="compositionally biased region" description="Low complexity" evidence="16">
    <location>
        <begin position="861"/>
        <end position="879"/>
    </location>
</feature>
<keyword evidence="8" id="KW-0677">Repeat</keyword>
<evidence type="ECO:0000256" key="5">
    <source>
        <dbReference type="ARBA" id="ARBA00022536"/>
    </source>
</evidence>
<dbReference type="GO" id="GO:0007274">
    <property type="term" value="P:neuromuscular synaptic transmission"/>
    <property type="evidence" value="ECO:0007669"/>
    <property type="project" value="UniProtKB-ARBA"/>
</dbReference>
<dbReference type="GO" id="GO:0031594">
    <property type="term" value="C:neuromuscular junction"/>
    <property type="evidence" value="ECO:0007669"/>
    <property type="project" value="UniProtKB-ARBA"/>
</dbReference>
<evidence type="ECO:0000256" key="13">
    <source>
        <dbReference type="ARBA" id="ARBA00034102"/>
    </source>
</evidence>
<dbReference type="GO" id="GO:0048790">
    <property type="term" value="P:maintenance of presynaptic active zone structure"/>
    <property type="evidence" value="ECO:0007669"/>
    <property type="project" value="UniProtKB-ARBA"/>
</dbReference>
<dbReference type="GO" id="GO:0046982">
    <property type="term" value="F:protein heterodimerization activity"/>
    <property type="evidence" value="ECO:0007669"/>
    <property type="project" value="UniProtKB-ARBA"/>
</dbReference>
<dbReference type="FunFam" id="2.10.25.10:FF:000013">
    <property type="entry name" value="Teneurin transmembrane protein 4"/>
    <property type="match status" value="1"/>
</dbReference>
<feature type="disulfide bond" evidence="15">
    <location>
        <begin position="1486"/>
        <end position="1495"/>
    </location>
</feature>
<dbReference type="GO" id="GO:0008045">
    <property type="term" value="P:motor neuron axon guidance"/>
    <property type="evidence" value="ECO:0007669"/>
    <property type="project" value="TreeGrafter"/>
</dbReference>
<dbReference type="PROSITE" id="PS00022">
    <property type="entry name" value="EGF_1"/>
    <property type="match status" value="4"/>
</dbReference>
<evidence type="ECO:0000259" key="18">
    <source>
        <dbReference type="PROSITE" id="PS50026"/>
    </source>
</evidence>
<dbReference type="GO" id="GO:0097060">
    <property type="term" value="C:synaptic membrane"/>
    <property type="evidence" value="ECO:0007669"/>
    <property type="project" value="UniProtKB-ARBA"/>
</dbReference>